<proteinExistence type="predicted"/>
<dbReference type="Gene3D" id="3.40.630.30">
    <property type="match status" value="1"/>
</dbReference>
<dbReference type="Proteomes" id="UP001595579">
    <property type="component" value="Unassembled WGS sequence"/>
</dbReference>
<accession>A0ABV7LPJ8</accession>
<keyword evidence="3" id="KW-1185">Reference proteome</keyword>
<feature type="region of interest" description="Disordered" evidence="1">
    <location>
        <begin position="9"/>
        <end position="32"/>
    </location>
</feature>
<evidence type="ECO:0000256" key="1">
    <source>
        <dbReference type="SAM" id="MobiDB-lite"/>
    </source>
</evidence>
<name>A0ABV7LPJ8_9GAMM</name>
<evidence type="ECO:0000313" key="3">
    <source>
        <dbReference type="Proteomes" id="UP001595579"/>
    </source>
</evidence>
<dbReference type="RefSeq" id="WP_386773842.1">
    <property type="nucleotide sequence ID" value="NZ_JBHRUG010000019.1"/>
</dbReference>
<organism evidence="2 3">
    <name type="scientific">Litchfieldella rifensis</name>
    <dbReference type="NCBI Taxonomy" id="762643"/>
    <lineage>
        <taxon>Bacteria</taxon>
        <taxon>Pseudomonadati</taxon>
        <taxon>Pseudomonadota</taxon>
        <taxon>Gammaproteobacteria</taxon>
        <taxon>Oceanospirillales</taxon>
        <taxon>Halomonadaceae</taxon>
        <taxon>Litchfieldella</taxon>
    </lineage>
</organism>
<dbReference type="EMBL" id="JBHRUG010000019">
    <property type="protein sequence ID" value="MFC3284156.1"/>
    <property type="molecule type" value="Genomic_DNA"/>
</dbReference>
<sequence length="197" mass="21888">MLTTLKRLLGGERKGGGASPTRLSASDSEARGLEAAQQDDIERFLEAARRADAQGHSPWVLRDAARLDTLRRALEFTVHRGLWLQRDGERVAHWQGRLLALRHGEGPPLGMLLACRPDDEAAWQLRFFFIEPQWQGSGHGARLLLAARRSLSGTPLHTRLPVICEAAIHSLEAAGFQRMHVDAAEVASFEAPAQWHR</sequence>
<comment type="caution">
    <text evidence="2">The sequence shown here is derived from an EMBL/GenBank/DDBJ whole genome shotgun (WGS) entry which is preliminary data.</text>
</comment>
<protein>
    <submittedName>
        <fullName evidence="2">GNAT family N-acetyltransferase</fullName>
    </submittedName>
</protein>
<reference evidence="3" key="1">
    <citation type="journal article" date="2019" name="Int. J. Syst. Evol. Microbiol.">
        <title>The Global Catalogue of Microorganisms (GCM) 10K type strain sequencing project: providing services to taxonomists for standard genome sequencing and annotation.</title>
        <authorList>
            <consortium name="The Broad Institute Genomics Platform"/>
            <consortium name="The Broad Institute Genome Sequencing Center for Infectious Disease"/>
            <person name="Wu L."/>
            <person name="Ma J."/>
        </authorList>
    </citation>
    <scope>NUCLEOTIDE SEQUENCE [LARGE SCALE GENOMIC DNA]</scope>
    <source>
        <strain evidence="3">CECT 7698</strain>
    </source>
</reference>
<dbReference type="SUPFAM" id="SSF55729">
    <property type="entry name" value="Acyl-CoA N-acyltransferases (Nat)"/>
    <property type="match status" value="1"/>
</dbReference>
<evidence type="ECO:0000313" key="2">
    <source>
        <dbReference type="EMBL" id="MFC3284156.1"/>
    </source>
</evidence>
<gene>
    <name evidence="2" type="ORF">ACFOEV_11105</name>
</gene>
<dbReference type="InterPro" id="IPR016181">
    <property type="entry name" value="Acyl_CoA_acyltransferase"/>
</dbReference>